<reference evidence="4 5" key="1">
    <citation type="submission" date="2020-02" db="EMBL/GenBank/DDBJ databases">
        <title>Draft genome sequence of Lactococcus sp. Hs20B0-1.</title>
        <authorList>
            <person name="Noda S."/>
            <person name="Yuki M."/>
            <person name="Ohkuma M."/>
        </authorList>
    </citation>
    <scope>NUCLEOTIDE SEQUENCE [LARGE SCALE GENOMIC DNA]</scope>
    <source>
        <strain evidence="4 5">Hs20B0-1</strain>
    </source>
</reference>
<dbReference type="PANTHER" id="PTHR35936">
    <property type="entry name" value="MEMBRANE-BOUND LYTIC MUREIN TRANSGLYCOSYLASE F"/>
    <property type="match status" value="1"/>
</dbReference>
<protein>
    <submittedName>
        <fullName evidence="4">Amino acid ABC transporter substrate-binding protein</fullName>
    </submittedName>
</protein>
<evidence type="ECO:0000256" key="1">
    <source>
        <dbReference type="ARBA" id="ARBA00022729"/>
    </source>
</evidence>
<dbReference type="Pfam" id="PF00497">
    <property type="entry name" value="SBP_bac_3"/>
    <property type="match status" value="1"/>
</dbReference>
<dbReference type="InterPro" id="IPR001638">
    <property type="entry name" value="Solute-binding_3/MltF_N"/>
</dbReference>
<evidence type="ECO:0000259" key="3">
    <source>
        <dbReference type="SMART" id="SM00062"/>
    </source>
</evidence>
<dbReference type="AlphaFoldDB" id="A0A6A0BA45"/>
<accession>A0A6A0BA45</accession>
<comment type="caution">
    <text evidence="4">The sequence shown here is derived from an EMBL/GenBank/DDBJ whole genome shotgun (WGS) entry which is preliminary data.</text>
</comment>
<evidence type="ECO:0000313" key="4">
    <source>
        <dbReference type="EMBL" id="GFH41234.1"/>
    </source>
</evidence>
<dbReference type="EMBL" id="BLLH01000010">
    <property type="protein sequence ID" value="GFH41234.1"/>
    <property type="molecule type" value="Genomic_DNA"/>
</dbReference>
<dbReference type="RefSeq" id="WP_172357495.1">
    <property type="nucleotide sequence ID" value="NZ_BLLH01000010.1"/>
</dbReference>
<proteinExistence type="predicted"/>
<dbReference type="SUPFAM" id="SSF53850">
    <property type="entry name" value="Periplasmic binding protein-like II"/>
    <property type="match status" value="1"/>
</dbReference>
<keyword evidence="1 2" id="KW-0732">Signal</keyword>
<feature type="chain" id="PRO_5039394145" evidence="2">
    <location>
        <begin position="22"/>
        <end position="277"/>
    </location>
</feature>
<dbReference type="PROSITE" id="PS51257">
    <property type="entry name" value="PROKAR_LIPOPROTEIN"/>
    <property type="match status" value="1"/>
</dbReference>
<keyword evidence="5" id="KW-1185">Reference proteome</keyword>
<dbReference type="Gene3D" id="3.40.190.10">
    <property type="entry name" value="Periplasmic binding protein-like II"/>
    <property type="match status" value="2"/>
</dbReference>
<feature type="signal peptide" evidence="2">
    <location>
        <begin position="1"/>
        <end position="21"/>
    </location>
</feature>
<evidence type="ECO:0000313" key="5">
    <source>
        <dbReference type="Proteomes" id="UP000475928"/>
    </source>
</evidence>
<gene>
    <name evidence="4" type="ORF">Hs20B_16320</name>
</gene>
<name>A0A6A0BA45_9LACT</name>
<evidence type="ECO:0000256" key="2">
    <source>
        <dbReference type="SAM" id="SignalP"/>
    </source>
</evidence>
<organism evidence="4 5">
    <name type="scientific">Pseudolactococcus insecticola</name>
    <dbReference type="NCBI Taxonomy" id="2709158"/>
    <lineage>
        <taxon>Bacteria</taxon>
        <taxon>Bacillati</taxon>
        <taxon>Bacillota</taxon>
        <taxon>Bacilli</taxon>
        <taxon>Lactobacillales</taxon>
        <taxon>Streptococcaceae</taxon>
        <taxon>Pseudolactococcus</taxon>
    </lineage>
</organism>
<sequence>MKKISKIALSLLAVATVTSLASCGKQSKSDSTKASQDTTKAKTILVGTSLAPKPFTYKEGDTIKGYDIDLLRAIDKKLPDYKFKFEVTEFTSILTDLDTGRVQIGANNFGYTDERAQKYTFSKPVVKNPLVLVVKKGSGIKGFADLAGKTTTTGAGTNYTAVLEKYNAAHGNKIKINYTEADWAKRLLEVEDGAVDFTLTDDLIAADVVKNQKLDKVDVVQITDDSINPNSYFLFAKDADKKLVSQVNAQITAFKKDGTLEKISKEYLGKYNAPDDK</sequence>
<dbReference type="Proteomes" id="UP000475928">
    <property type="component" value="Unassembled WGS sequence"/>
</dbReference>
<feature type="domain" description="Solute-binding protein family 3/N-terminal" evidence="3">
    <location>
        <begin position="43"/>
        <end position="271"/>
    </location>
</feature>
<dbReference type="SMART" id="SM00062">
    <property type="entry name" value="PBPb"/>
    <property type="match status" value="1"/>
</dbReference>
<dbReference type="PANTHER" id="PTHR35936:SF19">
    <property type="entry name" value="AMINO-ACID-BINDING PROTEIN YXEM-RELATED"/>
    <property type="match status" value="1"/>
</dbReference>